<comment type="caution">
    <text evidence="1">The sequence shown here is derived from an EMBL/GenBank/DDBJ whole genome shotgun (WGS) entry which is preliminary data.</text>
</comment>
<accession>A0A0F9TH72</accession>
<gene>
    <name evidence="1" type="ORF">LCGC14_0729990</name>
</gene>
<name>A0A0F9TH72_9ZZZZ</name>
<dbReference type="AlphaFoldDB" id="A0A0F9TH72"/>
<evidence type="ECO:0000313" key="1">
    <source>
        <dbReference type="EMBL" id="KKN40783.1"/>
    </source>
</evidence>
<dbReference type="EMBL" id="LAZR01001685">
    <property type="protein sequence ID" value="KKN40783.1"/>
    <property type="molecule type" value="Genomic_DNA"/>
</dbReference>
<sequence length="50" mass="5640">MVVGRVRMNPITNKLTPCVELLLFDGLSDGELVLLEVKNSRWIKEIAEAK</sequence>
<protein>
    <submittedName>
        <fullName evidence="1">Uncharacterized protein</fullName>
    </submittedName>
</protein>
<proteinExistence type="predicted"/>
<reference evidence="1" key="1">
    <citation type="journal article" date="2015" name="Nature">
        <title>Complex archaea that bridge the gap between prokaryotes and eukaryotes.</title>
        <authorList>
            <person name="Spang A."/>
            <person name="Saw J.H."/>
            <person name="Jorgensen S.L."/>
            <person name="Zaremba-Niedzwiedzka K."/>
            <person name="Martijn J."/>
            <person name="Lind A.E."/>
            <person name="van Eijk R."/>
            <person name="Schleper C."/>
            <person name="Guy L."/>
            <person name="Ettema T.J."/>
        </authorList>
    </citation>
    <scope>NUCLEOTIDE SEQUENCE</scope>
</reference>
<organism evidence="1">
    <name type="scientific">marine sediment metagenome</name>
    <dbReference type="NCBI Taxonomy" id="412755"/>
    <lineage>
        <taxon>unclassified sequences</taxon>
        <taxon>metagenomes</taxon>
        <taxon>ecological metagenomes</taxon>
    </lineage>
</organism>